<dbReference type="Proteomes" id="UP000828941">
    <property type="component" value="Chromosome 2"/>
</dbReference>
<evidence type="ECO:0000313" key="1">
    <source>
        <dbReference type="EMBL" id="KAI4353050.1"/>
    </source>
</evidence>
<organism evidence="1 2">
    <name type="scientific">Bauhinia variegata</name>
    <name type="common">Purple orchid tree</name>
    <name type="synonym">Phanera variegata</name>
    <dbReference type="NCBI Taxonomy" id="167791"/>
    <lineage>
        <taxon>Eukaryota</taxon>
        <taxon>Viridiplantae</taxon>
        <taxon>Streptophyta</taxon>
        <taxon>Embryophyta</taxon>
        <taxon>Tracheophyta</taxon>
        <taxon>Spermatophyta</taxon>
        <taxon>Magnoliopsida</taxon>
        <taxon>eudicotyledons</taxon>
        <taxon>Gunneridae</taxon>
        <taxon>Pentapetalae</taxon>
        <taxon>rosids</taxon>
        <taxon>fabids</taxon>
        <taxon>Fabales</taxon>
        <taxon>Fabaceae</taxon>
        <taxon>Cercidoideae</taxon>
        <taxon>Cercideae</taxon>
        <taxon>Bauhiniinae</taxon>
        <taxon>Bauhinia</taxon>
    </lineage>
</organism>
<keyword evidence="2" id="KW-1185">Reference proteome</keyword>
<name>A0ACB9PWF1_BAUVA</name>
<accession>A0ACB9PWF1</accession>
<dbReference type="EMBL" id="CM039427">
    <property type="protein sequence ID" value="KAI4353050.1"/>
    <property type="molecule type" value="Genomic_DNA"/>
</dbReference>
<gene>
    <name evidence="1" type="ORF">L6164_002028</name>
</gene>
<protein>
    <submittedName>
        <fullName evidence="1">Uncharacterized protein</fullName>
    </submittedName>
</protein>
<comment type="caution">
    <text evidence="1">The sequence shown here is derived from an EMBL/GenBank/DDBJ whole genome shotgun (WGS) entry which is preliminary data.</text>
</comment>
<evidence type="ECO:0000313" key="2">
    <source>
        <dbReference type="Proteomes" id="UP000828941"/>
    </source>
</evidence>
<reference evidence="1 2" key="1">
    <citation type="journal article" date="2022" name="DNA Res.">
        <title>Chromosomal-level genome assembly of the orchid tree Bauhinia variegata (Leguminosae; Cercidoideae) supports the allotetraploid origin hypothesis of Bauhinia.</title>
        <authorList>
            <person name="Zhong Y."/>
            <person name="Chen Y."/>
            <person name="Zheng D."/>
            <person name="Pang J."/>
            <person name="Liu Y."/>
            <person name="Luo S."/>
            <person name="Meng S."/>
            <person name="Qian L."/>
            <person name="Wei D."/>
            <person name="Dai S."/>
            <person name="Zhou R."/>
        </authorList>
    </citation>
    <scope>NUCLEOTIDE SEQUENCE [LARGE SCALE GENOMIC DNA]</scope>
    <source>
        <strain evidence="1">BV-YZ2020</strain>
    </source>
</reference>
<sequence>MDKSATIHLQAAFRVLKYMKSAPGKGLFFSASFSCQITALRDNDWECLDTRRSVIGYCVFLSNSLISWKSKKQFVVSKSLGSQQLVK</sequence>
<proteinExistence type="predicted"/>